<dbReference type="OrthoDB" id="3693942at2759"/>
<keyword evidence="2" id="KW-1185">Reference proteome</keyword>
<evidence type="ECO:0000313" key="1">
    <source>
        <dbReference type="EMBL" id="PFH60077.1"/>
    </source>
</evidence>
<evidence type="ECO:0000313" key="2">
    <source>
        <dbReference type="Proteomes" id="UP000037136"/>
    </source>
</evidence>
<dbReference type="STRING" id="268505.A0A2A9PGS0"/>
<reference evidence="1 2" key="2">
    <citation type="journal article" date="2017" name="Sci. Rep.">
        <title>Ant-infecting Ophiocordyceps genomes reveal a high diversity of potential behavioral manipulation genes and a possible major role for enterotoxins.</title>
        <authorList>
            <person name="de Bekker C."/>
            <person name="Ohm R.A."/>
            <person name="Evans H.C."/>
            <person name="Brachmann A."/>
            <person name="Hughes D.P."/>
        </authorList>
    </citation>
    <scope>NUCLEOTIDE SEQUENCE [LARGE SCALE GENOMIC DNA]</scope>
    <source>
        <strain evidence="1 2">SC16a</strain>
    </source>
</reference>
<dbReference type="AlphaFoldDB" id="A0A2A9PGS0"/>
<name>A0A2A9PGS0_OPHUN</name>
<dbReference type="Proteomes" id="UP000037136">
    <property type="component" value="Unassembled WGS sequence"/>
</dbReference>
<proteinExistence type="predicted"/>
<reference evidence="1 2" key="1">
    <citation type="journal article" date="2015" name="BMC Genomics">
        <title>Gene expression during zombie ant biting behavior reflects the complexity underlying fungal parasitic behavioral manipulation.</title>
        <authorList>
            <person name="de Bekker C."/>
            <person name="Ohm R.A."/>
            <person name="Loreto R.G."/>
            <person name="Sebastian A."/>
            <person name="Albert I."/>
            <person name="Merrow M."/>
            <person name="Brachmann A."/>
            <person name="Hughes D.P."/>
        </authorList>
    </citation>
    <scope>NUCLEOTIDE SEQUENCE [LARGE SCALE GENOMIC DNA]</scope>
    <source>
        <strain evidence="1 2">SC16a</strain>
    </source>
</reference>
<accession>A0A2A9PGS0</accession>
<dbReference type="EMBL" id="LAZP02000153">
    <property type="protein sequence ID" value="PFH60077.1"/>
    <property type="molecule type" value="Genomic_DNA"/>
</dbReference>
<organism evidence="1 2">
    <name type="scientific">Ophiocordyceps unilateralis</name>
    <name type="common">Zombie-ant fungus</name>
    <name type="synonym">Torrubia unilateralis</name>
    <dbReference type="NCBI Taxonomy" id="268505"/>
    <lineage>
        <taxon>Eukaryota</taxon>
        <taxon>Fungi</taxon>
        <taxon>Dikarya</taxon>
        <taxon>Ascomycota</taxon>
        <taxon>Pezizomycotina</taxon>
        <taxon>Sordariomycetes</taxon>
        <taxon>Hypocreomycetidae</taxon>
        <taxon>Hypocreales</taxon>
        <taxon>Ophiocordycipitaceae</taxon>
        <taxon>Ophiocordyceps</taxon>
    </lineage>
</organism>
<gene>
    <name evidence="1" type="ORF">XA68_11495</name>
</gene>
<comment type="caution">
    <text evidence="1">The sequence shown here is derived from an EMBL/GenBank/DDBJ whole genome shotgun (WGS) entry which is preliminary data.</text>
</comment>
<protein>
    <submittedName>
        <fullName evidence="1">Uncharacterized protein</fullName>
    </submittedName>
</protein>
<sequence>MAETTVNWGEVADLPINKPPTTAPHRKVDIPSDADMGFHDPQNIIYVNMEAEGLGERFKNRIMELEQMLQLTHQLATIHAGIQTKERKAEGSLPNDRDTSDNSSWRRSQYRARVLDFYFRNGIYPWLFSPWSQSVDKSIDVERSQFHHELLATMLVGIVLPRPIMAALEDIFKGIANTINETTVSSEKRTFWSMLQVYTYDRVRDDVRASLRNVTYELSPEMHTVSKGKSTQQRIRVRFYFSQTDYSFNERTWRALRPDVERYILDTGIDNITNPPTVPV</sequence>